<sequence length="97" mass="10928">LLQSPMAGLDERNKQKFNVKAAIVFYDAFTPEGKQRYLAGEEMDPDRDVDQAKLRGVFTSVSEYMVKSTQENLKQRQKVLGVEISDAGHALCLLYTS</sequence>
<accession>A0A3M4K4P3</accession>
<organism evidence="1 2">
    <name type="scientific">Pseudomonas syringae pv. delphinii</name>
    <dbReference type="NCBI Taxonomy" id="192088"/>
    <lineage>
        <taxon>Bacteria</taxon>
        <taxon>Pseudomonadati</taxon>
        <taxon>Pseudomonadota</taxon>
        <taxon>Gammaproteobacteria</taxon>
        <taxon>Pseudomonadales</taxon>
        <taxon>Pseudomonadaceae</taxon>
        <taxon>Pseudomonas</taxon>
    </lineage>
</organism>
<dbReference type="Proteomes" id="UP000269044">
    <property type="component" value="Unassembled WGS sequence"/>
</dbReference>
<name>A0A3M4K4P3_9PSED</name>
<evidence type="ECO:0000313" key="1">
    <source>
        <dbReference type="EMBL" id="RMQ23993.1"/>
    </source>
</evidence>
<comment type="caution">
    <text evidence="1">The sequence shown here is derived from an EMBL/GenBank/DDBJ whole genome shotgun (WGS) entry which is preliminary data.</text>
</comment>
<gene>
    <name evidence="1" type="ORF">ALQ08_04698</name>
</gene>
<protein>
    <submittedName>
        <fullName evidence="1">Type III effector HopAU1</fullName>
    </submittedName>
</protein>
<dbReference type="AlphaFoldDB" id="A0A3M4K4P3"/>
<dbReference type="EMBL" id="RBRA01000155">
    <property type="protein sequence ID" value="RMQ23993.1"/>
    <property type="molecule type" value="Genomic_DNA"/>
</dbReference>
<feature type="non-terminal residue" evidence="1">
    <location>
        <position position="1"/>
    </location>
</feature>
<proteinExistence type="predicted"/>
<reference evidence="1 2" key="1">
    <citation type="submission" date="2018-08" db="EMBL/GenBank/DDBJ databases">
        <title>Recombination of ecologically and evolutionarily significant loci maintains genetic cohesion in the Pseudomonas syringae species complex.</title>
        <authorList>
            <person name="Dillon M."/>
            <person name="Thakur S."/>
            <person name="Almeida R.N.D."/>
            <person name="Weir B.S."/>
            <person name="Guttman D.S."/>
        </authorList>
    </citation>
    <scope>NUCLEOTIDE SEQUENCE [LARGE SCALE GENOMIC DNA]</scope>
    <source>
        <strain evidence="1 2">ICMP 13052</strain>
    </source>
</reference>
<evidence type="ECO:0000313" key="2">
    <source>
        <dbReference type="Proteomes" id="UP000269044"/>
    </source>
</evidence>
<feature type="non-terminal residue" evidence="1">
    <location>
        <position position="97"/>
    </location>
</feature>